<dbReference type="AlphaFoldDB" id="K6VC26"/>
<organism evidence="3 4">
    <name type="scientific">Plasmodium cynomolgi (strain B)</name>
    <dbReference type="NCBI Taxonomy" id="1120755"/>
    <lineage>
        <taxon>Eukaryota</taxon>
        <taxon>Sar</taxon>
        <taxon>Alveolata</taxon>
        <taxon>Apicomplexa</taxon>
        <taxon>Aconoidasida</taxon>
        <taxon>Haemosporida</taxon>
        <taxon>Plasmodiidae</taxon>
        <taxon>Plasmodium</taxon>
        <taxon>Plasmodium (Plasmodium)</taxon>
    </lineage>
</organism>
<dbReference type="GO" id="GO:0005737">
    <property type="term" value="C:cytoplasm"/>
    <property type="evidence" value="ECO:0007669"/>
    <property type="project" value="TreeGrafter"/>
</dbReference>
<dbReference type="EMBL" id="DF157102">
    <property type="protein sequence ID" value="GAB66762.1"/>
    <property type="molecule type" value="Genomic_DNA"/>
</dbReference>
<dbReference type="VEuPathDB" id="PlasmoDB:PCYB_101120"/>
<sequence>MMGVTEQEINIYDEKKAHFEALSGFSKSIKQDFKDFVHLICKVKNVRKHGKLLLFCDTISNGKINSKENVLFYRYHVLKYGDVEGDPVRGDESSRCTGDNNGSAHFCVVENKFNEEALSEDKNIQLVISKDFYVDENKFDSFRKSLLKEIHTGQKDDKDVRLGSDLFEHSVRLCKEFYANVKKNEDVQTSTEEGIPIKDNATDNMENDPLLLLNEYVKYEILRKVIKTDTLLYIIGLPALTNTNEKSLLVFSAYLLKVNYEFFNINELLKLFEGGFFSMLTVCRSLQMKESDIRQIYNSKEDTKRRFIRNIIYKNKNYESISNQKMNNFEIFILKIIDIIPKLFEIQPSEFNYNMEMNDDKRLHRILLCDLNLNQINDHMPQIQWMINHIQILLEEIEKGNSKIKMFSGEDIFFYMSTLVNKYIESNDTFFQNYLEFIELFMEKNDQLVSAENTEKVRRSIQLLREKNVNLFENSKWSDAQFYDIKEFYVEKCTKASGDLNKNCKRLDEENTPMNYHRVDGVTFEEKQNIEHEMGRNGNIDCDPKLTDNTVYENNLTYDYCILDVGGGKGDLGIHISLAFKNILVIILDINVNSLFSCFIKIFANKIKNVLIMHESILNFDFKKYKINLIVGLHCCGGLTDYILKTCMEERIPFLTCSCCYTKYRELRKHIFDFNNDIILNQIKSYIYNREYYAQVGYSIGQYEEDTGEILKREHTDATNAVENAAEGSTEDPVHLNIQGSPRDGKTHTVGDGDGDVGDMDDVVDVGELGEYDDFSIYKKKYDKYGKKIMRRTIPNIYSFVNLLSKLCESENARISFKCMHFYNNLRFQILQKLFSATGSGGEREELNLSLHSFPMSFSPKNIVLKGVFSKKGVKR</sequence>
<gene>
    <name evidence="3" type="ORF">PCYB_101120</name>
</gene>
<protein>
    <recommendedName>
        <fullName evidence="2">Methyltransferase domain-containing protein</fullName>
    </recommendedName>
</protein>
<evidence type="ECO:0000313" key="4">
    <source>
        <dbReference type="Proteomes" id="UP000006319"/>
    </source>
</evidence>
<evidence type="ECO:0000259" key="2">
    <source>
        <dbReference type="Pfam" id="PF13679"/>
    </source>
</evidence>
<dbReference type="RefSeq" id="XP_004222709.1">
    <property type="nucleotide sequence ID" value="XM_004222661.1"/>
</dbReference>
<reference evidence="3 4" key="1">
    <citation type="journal article" date="2012" name="Nat. Genet.">
        <title>Plasmodium cynomolgi genome sequences provide insight into Plasmodium vivax and the monkey malaria clade.</title>
        <authorList>
            <person name="Tachibana S."/>
            <person name="Sullivan S.A."/>
            <person name="Kawai S."/>
            <person name="Nakamura S."/>
            <person name="Kim H.R."/>
            <person name="Goto N."/>
            <person name="Arisue N."/>
            <person name="Palacpac N.M.Q."/>
            <person name="Honma H."/>
            <person name="Yagi M."/>
            <person name="Tougan T."/>
            <person name="Katakai Y."/>
            <person name="Kaneko O."/>
            <person name="Mita T."/>
            <person name="Kita K."/>
            <person name="Yasutomi Y."/>
            <person name="Sutton P.L."/>
            <person name="Shakhbatyan R."/>
            <person name="Horii T."/>
            <person name="Yasunaga T."/>
            <person name="Barnwell J.W."/>
            <person name="Escalante A.A."/>
            <person name="Carlton J.M."/>
            <person name="Tanabe K."/>
        </authorList>
    </citation>
    <scope>NUCLEOTIDE SEQUENCE [LARGE SCALE GENOMIC DNA]</scope>
    <source>
        <strain evidence="3 4">B</strain>
    </source>
</reference>
<dbReference type="InterPro" id="IPR025714">
    <property type="entry name" value="Methyltranfer_dom"/>
</dbReference>
<dbReference type="PANTHER" id="PTHR13369">
    <property type="match status" value="1"/>
</dbReference>
<dbReference type="Pfam" id="PF13679">
    <property type="entry name" value="Methyltransf_32"/>
    <property type="match status" value="1"/>
</dbReference>
<dbReference type="SUPFAM" id="SSF53335">
    <property type="entry name" value="S-adenosyl-L-methionine-dependent methyltransferases"/>
    <property type="match status" value="1"/>
</dbReference>
<dbReference type="OrthoDB" id="371224at2759"/>
<dbReference type="eggNOG" id="ENOG502SA2P">
    <property type="taxonomic scope" value="Eukaryota"/>
</dbReference>
<dbReference type="InterPro" id="IPR029063">
    <property type="entry name" value="SAM-dependent_MTases_sf"/>
</dbReference>
<evidence type="ECO:0000256" key="1">
    <source>
        <dbReference type="SAM" id="MobiDB-lite"/>
    </source>
</evidence>
<feature type="region of interest" description="Disordered" evidence="1">
    <location>
        <begin position="737"/>
        <end position="757"/>
    </location>
</feature>
<dbReference type="PhylomeDB" id="K6VC26"/>
<proteinExistence type="predicted"/>
<dbReference type="GeneID" id="14693118"/>
<dbReference type="KEGG" id="pcy:PCYB_101120"/>
<feature type="domain" description="Methyltransferase" evidence="2">
    <location>
        <begin position="559"/>
        <end position="664"/>
    </location>
</feature>
<evidence type="ECO:0000313" key="3">
    <source>
        <dbReference type="EMBL" id="GAB66762.1"/>
    </source>
</evidence>
<dbReference type="OMA" id="QKMNNFE"/>
<dbReference type="PANTHER" id="PTHR13369:SF0">
    <property type="entry name" value="GLUTATHIONE S-TRANSFERASE C-TERMINAL DOMAIN-CONTAINING PROTEIN"/>
    <property type="match status" value="1"/>
</dbReference>
<name>K6VC26_PLACD</name>
<keyword evidence="4" id="KW-1185">Reference proteome</keyword>
<dbReference type="Proteomes" id="UP000006319">
    <property type="component" value="Chromosome 10"/>
</dbReference>
<accession>K6VC26</accession>